<dbReference type="PANTHER" id="PTHR43097">
    <property type="entry name" value="GLUTAMINE-TRNA LIGASE"/>
    <property type="match status" value="1"/>
</dbReference>
<dbReference type="EC" id="6.1.1.18" evidence="2"/>
<evidence type="ECO:0000259" key="10">
    <source>
        <dbReference type="Pfam" id="PF03950"/>
    </source>
</evidence>
<gene>
    <name evidence="12" type="ORF">Fadolivirus_1_895</name>
</gene>
<evidence type="ECO:0000313" key="12">
    <source>
        <dbReference type="EMBL" id="QKF94353.1"/>
    </source>
</evidence>
<dbReference type="InterPro" id="IPR004514">
    <property type="entry name" value="Gln-tRNA-synth"/>
</dbReference>
<dbReference type="GO" id="GO:0005524">
    <property type="term" value="F:ATP binding"/>
    <property type="evidence" value="ECO:0007669"/>
    <property type="project" value="UniProtKB-KW"/>
</dbReference>
<dbReference type="InterPro" id="IPR011035">
    <property type="entry name" value="Ribosomal_bL25/Gln-tRNA_synth"/>
</dbReference>
<evidence type="ECO:0000256" key="7">
    <source>
        <dbReference type="ARBA" id="ARBA00023146"/>
    </source>
</evidence>
<evidence type="ECO:0000256" key="3">
    <source>
        <dbReference type="ARBA" id="ARBA00022598"/>
    </source>
</evidence>
<keyword evidence="7" id="KW-0030">Aminoacyl-tRNA synthetase</keyword>
<dbReference type="PRINTS" id="PR00987">
    <property type="entry name" value="TRNASYNTHGLU"/>
</dbReference>
<keyword evidence="4" id="KW-0547">Nucleotide-binding</keyword>
<dbReference type="InterPro" id="IPR020059">
    <property type="entry name" value="Glu/Gln-tRNA-synth_Ib_codon-bd"/>
</dbReference>
<dbReference type="PROSITE" id="PS00178">
    <property type="entry name" value="AA_TRNA_LIGASE_I"/>
    <property type="match status" value="1"/>
</dbReference>
<dbReference type="EMBL" id="MT418680">
    <property type="protein sequence ID" value="QKF94353.1"/>
    <property type="molecule type" value="Genomic_DNA"/>
</dbReference>
<dbReference type="SUPFAM" id="SSF50715">
    <property type="entry name" value="Ribosomal protein L25-like"/>
    <property type="match status" value="1"/>
</dbReference>
<evidence type="ECO:0000256" key="8">
    <source>
        <dbReference type="ARBA" id="ARBA00048270"/>
    </source>
</evidence>
<evidence type="ECO:0000256" key="5">
    <source>
        <dbReference type="ARBA" id="ARBA00022840"/>
    </source>
</evidence>
<name>A0A7D3UR56_9VIRU</name>
<sequence length="528" mass="62145">MLHLLDNYPKIEGKVITRFPPEPNGYLHLGHAKAIFTNFMFAKYNNGHCYLRLDDTNPLNEKKEYTDSIIEDVKWLGYEPYKITYTLDYYDKLYEYAKELILKNKAYVCELDREKMQKDRYDGIESPFRNRPINESLKLFEEMKDGKYKEGKMTLRLKGDMKSNNPNMRDLVAYRILKSEYIKLKYNVYPTYDYSHPIVDSLENITHSLCSMEFQTRNDLYRWIPETLGIYRPPQIEYARLNITNTVLSKRKLIELVNDNIVSGWDDPRMPTIKGLRRRGYTPEALNDFCKRIGMSIGTSAGMVNYKLLEECLRQDLDIRAPRVMAIMNPLKVKILNMKENEIITVNALDYPNLGEKSTTHPINVGDTVYIDREDFRMEDSPKYFRLAPNKIVRLKYLGLVKCIGVQSKDNNNPIEIYVELLPKDFKPEKRVQGTINWVSEIDHLNVEVRKYDHLFPEVMDDNKEWKSQLNLNSRSVMNIKTDTSIRSGKVFDKYQFERIGYFCIDLDTTNDLIVMNQTVGLKEDKNK</sequence>
<dbReference type="InterPro" id="IPR020058">
    <property type="entry name" value="Glu/Gln-tRNA-synth_Ib_cat-dom"/>
</dbReference>
<dbReference type="Gene3D" id="3.40.50.620">
    <property type="entry name" value="HUPs"/>
    <property type="match status" value="1"/>
</dbReference>
<dbReference type="InterPro" id="IPR014729">
    <property type="entry name" value="Rossmann-like_a/b/a_fold"/>
</dbReference>
<dbReference type="FunFam" id="3.40.50.620:FF:000037">
    <property type="entry name" value="Glutamine--tRNA ligase cytoplasmic"/>
    <property type="match status" value="1"/>
</dbReference>
<dbReference type="PANTHER" id="PTHR43097:SF4">
    <property type="entry name" value="GLUTAMINE--TRNA LIGASE"/>
    <property type="match status" value="1"/>
</dbReference>
<evidence type="ECO:0000256" key="4">
    <source>
        <dbReference type="ARBA" id="ARBA00022741"/>
    </source>
</evidence>
<dbReference type="InterPro" id="IPR000924">
    <property type="entry name" value="Glu/Gln-tRNA-synth"/>
</dbReference>
<dbReference type="InterPro" id="IPR001412">
    <property type="entry name" value="aa-tRNA-synth_I_CS"/>
</dbReference>
<feature type="domain" description="Glutamyl/glutaminyl-tRNA synthetase class Ib anti-codon binding" evidence="10">
    <location>
        <begin position="321"/>
        <end position="420"/>
    </location>
</feature>
<dbReference type="Pfam" id="PF03950">
    <property type="entry name" value="tRNA-synt_1c_C"/>
    <property type="match status" value="1"/>
</dbReference>
<keyword evidence="13" id="KW-1185">Reference proteome</keyword>
<evidence type="ECO:0000259" key="11">
    <source>
        <dbReference type="Pfam" id="PF20974"/>
    </source>
</evidence>
<dbReference type="InterPro" id="IPR020056">
    <property type="entry name" value="Rbsml_bL25/Gln-tRNA_synth_N"/>
</dbReference>
<keyword evidence="5" id="KW-0067">ATP-binding</keyword>
<dbReference type="Pfam" id="PF00749">
    <property type="entry name" value="tRNA-synt_1c"/>
    <property type="match status" value="1"/>
</dbReference>
<comment type="catalytic activity">
    <reaction evidence="8">
        <text>tRNA(Gln) + L-glutamine + ATP = L-glutaminyl-tRNA(Gln) + AMP + diphosphate</text>
        <dbReference type="Rhea" id="RHEA:20121"/>
        <dbReference type="Rhea" id="RHEA-COMP:9662"/>
        <dbReference type="Rhea" id="RHEA-COMP:9681"/>
        <dbReference type="ChEBI" id="CHEBI:30616"/>
        <dbReference type="ChEBI" id="CHEBI:33019"/>
        <dbReference type="ChEBI" id="CHEBI:58359"/>
        <dbReference type="ChEBI" id="CHEBI:78442"/>
        <dbReference type="ChEBI" id="CHEBI:78521"/>
        <dbReference type="ChEBI" id="CHEBI:456215"/>
        <dbReference type="EC" id="6.1.1.18"/>
    </reaction>
</comment>
<dbReference type="NCBIfam" id="TIGR00440">
    <property type="entry name" value="glnS"/>
    <property type="match status" value="1"/>
</dbReference>
<accession>A0A7D3UR56</accession>
<evidence type="ECO:0000313" key="13">
    <source>
        <dbReference type="Proteomes" id="UP001162001"/>
    </source>
</evidence>
<evidence type="ECO:0000259" key="9">
    <source>
        <dbReference type="Pfam" id="PF00749"/>
    </source>
</evidence>
<protein>
    <recommendedName>
        <fullName evidence="2">glutamine--tRNA ligase</fullName>
        <ecNumber evidence="2">6.1.1.18</ecNumber>
    </recommendedName>
</protein>
<organism evidence="12 13">
    <name type="scientific">Fadolivirus FV1/VV64</name>
    <dbReference type="NCBI Taxonomy" id="3070911"/>
    <lineage>
        <taxon>Viruses</taxon>
        <taxon>Varidnaviria</taxon>
        <taxon>Bamfordvirae</taxon>
        <taxon>Nucleocytoviricota</taxon>
        <taxon>Megaviricetes</taxon>
        <taxon>Imitervirales</taxon>
        <taxon>Mimiviridae</taxon>
        <taxon>Klosneuvirinae</taxon>
        <taxon>Fadolivirus</taxon>
        <taxon>Fadolivirus algeromassiliense</taxon>
    </lineage>
</organism>
<dbReference type="SUPFAM" id="SSF52374">
    <property type="entry name" value="Nucleotidylyl transferase"/>
    <property type="match status" value="1"/>
</dbReference>
<reference evidence="12 13" key="1">
    <citation type="submission" date="2020-04" db="EMBL/GenBank/DDBJ databases">
        <title>Advantages and limits of metagenomic assembly and binning of a giant virus.</title>
        <authorList>
            <person name="Schulz F."/>
            <person name="Andreani J."/>
            <person name="Francis R."/>
            <person name="Boudjemaa H."/>
            <person name="Bou Khalil J.Y."/>
            <person name="Lee J."/>
            <person name="La Scola B."/>
            <person name="Woyke T."/>
        </authorList>
    </citation>
    <scope>NUCLEOTIDE SEQUENCE [LARGE SCALE GENOMIC DNA]</scope>
    <source>
        <strain evidence="12 13">FV1/VV64</strain>
    </source>
</reference>
<keyword evidence="3" id="KW-0436">Ligase</keyword>
<evidence type="ECO:0000256" key="6">
    <source>
        <dbReference type="ARBA" id="ARBA00022917"/>
    </source>
</evidence>
<evidence type="ECO:0000256" key="2">
    <source>
        <dbReference type="ARBA" id="ARBA00012836"/>
    </source>
</evidence>
<proteinExistence type="inferred from homology"/>
<dbReference type="Proteomes" id="UP001162001">
    <property type="component" value="Segment"/>
</dbReference>
<comment type="similarity">
    <text evidence="1">Belongs to the class-I aminoacyl-tRNA synthetase family.</text>
</comment>
<feature type="domain" description="Glutamyl/glutaminyl-tRNA synthetase class Ib catalytic" evidence="9">
    <location>
        <begin position="14"/>
        <end position="317"/>
    </location>
</feature>
<dbReference type="GO" id="GO:0043039">
    <property type="term" value="P:tRNA aminoacylation"/>
    <property type="evidence" value="ECO:0007669"/>
    <property type="project" value="InterPro"/>
</dbReference>
<dbReference type="InterPro" id="IPR049437">
    <property type="entry name" value="tRNA-synt_1c_C2"/>
</dbReference>
<dbReference type="Pfam" id="PF20974">
    <property type="entry name" value="tRNA-synt_1c_C2"/>
    <property type="match status" value="1"/>
</dbReference>
<dbReference type="Gene3D" id="2.40.240.10">
    <property type="entry name" value="Ribosomal Protein L25, Chain P"/>
    <property type="match status" value="2"/>
</dbReference>
<dbReference type="GO" id="GO:0004819">
    <property type="term" value="F:glutamine-tRNA ligase activity"/>
    <property type="evidence" value="ECO:0007669"/>
    <property type="project" value="UniProtKB-EC"/>
</dbReference>
<dbReference type="InterPro" id="IPR050132">
    <property type="entry name" value="Gln/Glu-tRNA_Ligase"/>
</dbReference>
<feature type="domain" description="tRNA synthetases class I (E and Q) anti-codon binding" evidence="11">
    <location>
        <begin position="435"/>
        <end position="506"/>
    </location>
</feature>
<evidence type="ECO:0000256" key="1">
    <source>
        <dbReference type="ARBA" id="ARBA00005594"/>
    </source>
</evidence>
<keyword evidence="6" id="KW-0648">Protein biosynthesis</keyword>